<dbReference type="GO" id="GO:0003723">
    <property type="term" value="F:RNA binding"/>
    <property type="evidence" value="ECO:0007669"/>
    <property type="project" value="TreeGrafter"/>
</dbReference>
<dbReference type="PANTHER" id="PTHR12341">
    <property type="entry name" value="5'-&gt;3' EXORIBONUCLEASE"/>
    <property type="match status" value="1"/>
</dbReference>
<dbReference type="PANTHER" id="PTHR12341:SF7">
    <property type="entry name" value="5'-3' EXORIBONUCLEASE 1"/>
    <property type="match status" value="1"/>
</dbReference>
<proteinExistence type="inferred from homology"/>
<evidence type="ECO:0000259" key="2">
    <source>
        <dbReference type="Pfam" id="PF03159"/>
    </source>
</evidence>
<keyword evidence="3" id="KW-0540">Nuclease</keyword>
<comment type="similarity">
    <text evidence="1">Belongs to the 5'-3' exonuclease family.</text>
</comment>
<dbReference type="InterPro" id="IPR027073">
    <property type="entry name" value="5_3_exoribonuclease"/>
</dbReference>
<organism evidence="3">
    <name type="scientific">Terrestrivirus sp</name>
    <dbReference type="NCBI Taxonomy" id="2487775"/>
    <lineage>
        <taxon>Viruses</taxon>
        <taxon>Varidnaviria</taxon>
        <taxon>Bamfordvirae</taxon>
        <taxon>Nucleocytoviricota</taxon>
        <taxon>Megaviricetes</taxon>
        <taxon>Imitervirales</taxon>
        <taxon>Mimiviridae</taxon>
        <taxon>Klosneuvirinae</taxon>
    </lineage>
</organism>
<sequence length="925" mass="109548">MGIEGFFKTIQKKKNTGIISNYKIKINDQKTNCVCVDFNSILYQISAQVEEELGLLLCNIIYNNDFKNDHFCQTIAQKYNYNLITGTVETFAKQFRKQNSSNGNDIDEKIISMVGEYIENMLMVYGDEKHLKKMFIAMDGIPIMAKIIEQKHRRYMGYVSAEMGRNIYLKYENSISQNRKIYEENKYRFDRNNIVTWADFMVRMENKLISAEFTIKLKDLYPLMEQIIVSGPKYPGEGEKKIMEFIMAEIKQDINSNYLLTSPDADMILLAIILTNIAYINKSKSLIDVLHYSPDKKTYEYVNIDKFVRYITNYVINNFKKEVGIISSDELRFKIANDFVLLATVFGNDFLPKIQSINVKTDFELLLDLYRYQFNGKILNELISIDTSIVDSLFKINTTNLINYFNNLEIYEPYLLRHKYLSQNYDMFTIRSVYDFRGNSIELVNNIYEYISKYGALLQKIYMFQGEIPNRKDISQIKRQKNDAIYGYIRQIVYQQNRKDREFMKQFNTFELGPLRAQFPDEKNFVLGTRFLYRTFILHRTSNTIVLPLSGILKTDKLEEHQINTYKSNKVIDFFINKEGLTEYDENMIKFEWKMGEYKDMLNAGVYGTDSTLGIVTIDFSDLQKPYMPDIDYNEYNINYMKINTYKDNDYLNKMNNYIFGIYWLIDQYFNKNDMKFNLDNVTTWFYPGERAPLIGDISNVLRHNEMYKLNQYTEKDIDEFNIKRSDFVNSIEQLLYISPSNKLLKDAVVGSLPEQYRELIAKNKTMFPDINDQIKKIWEGKNPKEYIDCRRITFITKCILEKVKNLSWNEYKKYVVPLRETITDPKQKQLIETQTEHKTIELDTQMNNLFERLDIGKEMEQGEEQEQSTGEQGNGIQEGGHYEINEMKKSLISYMKQYKKQYIVTKNINYKKSYKEIKHMISSI</sequence>
<keyword evidence="3" id="KW-0269">Exonuclease</keyword>
<keyword evidence="3" id="KW-0378">Hydrolase</keyword>
<evidence type="ECO:0000256" key="1">
    <source>
        <dbReference type="ARBA" id="ARBA00038299"/>
    </source>
</evidence>
<dbReference type="InterPro" id="IPR004859">
    <property type="entry name" value="Xrn1_N"/>
</dbReference>
<dbReference type="GO" id="GO:0004534">
    <property type="term" value="F:5'-3' RNA exonuclease activity"/>
    <property type="evidence" value="ECO:0007669"/>
    <property type="project" value="TreeGrafter"/>
</dbReference>
<dbReference type="EMBL" id="MK071992">
    <property type="protein sequence ID" value="AYV76756.1"/>
    <property type="molecule type" value="Genomic_DNA"/>
</dbReference>
<accession>A0A3G4ZPE3</accession>
<evidence type="ECO:0000313" key="3">
    <source>
        <dbReference type="EMBL" id="AYV76756.1"/>
    </source>
</evidence>
<feature type="domain" description="Xrn1 N-terminal" evidence="2">
    <location>
        <begin position="97"/>
        <end position="275"/>
    </location>
</feature>
<dbReference type="Gene3D" id="3.40.50.12390">
    <property type="match status" value="1"/>
</dbReference>
<dbReference type="Pfam" id="PF03159">
    <property type="entry name" value="XRN_N"/>
    <property type="match status" value="1"/>
</dbReference>
<name>A0A3G4ZPE3_9VIRU</name>
<reference evidence="3" key="1">
    <citation type="submission" date="2018-10" db="EMBL/GenBank/DDBJ databases">
        <title>Hidden diversity of soil giant viruses.</title>
        <authorList>
            <person name="Schulz F."/>
            <person name="Alteio L."/>
            <person name="Goudeau D."/>
            <person name="Ryan E.M."/>
            <person name="Malmstrom R.R."/>
            <person name="Blanchard J."/>
            <person name="Woyke T."/>
        </authorList>
    </citation>
    <scope>NUCLEOTIDE SEQUENCE</scope>
    <source>
        <strain evidence="3">TEV1</strain>
    </source>
</reference>
<protein>
    <submittedName>
        <fullName evidence="3">XRN 5'-3' exonuclease</fullName>
    </submittedName>
</protein>
<dbReference type="GO" id="GO:0000956">
    <property type="term" value="P:nuclear-transcribed mRNA catabolic process"/>
    <property type="evidence" value="ECO:0007669"/>
    <property type="project" value="TreeGrafter"/>
</dbReference>
<gene>
    <name evidence="3" type="ORF">Terrestrivirus14_5</name>
</gene>